<name>A0ABQ6IP59_9MICO</name>
<evidence type="ECO:0000313" key="1">
    <source>
        <dbReference type="EMBL" id="GMA39244.1"/>
    </source>
</evidence>
<comment type="caution">
    <text evidence="1">The sequence shown here is derived from an EMBL/GenBank/DDBJ whole genome shotgun (WGS) entry which is preliminary data.</text>
</comment>
<protein>
    <submittedName>
        <fullName evidence="1">Uncharacterized protein</fullName>
    </submittedName>
</protein>
<accession>A0ABQ6IP59</accession>
<organism evidence="1 2">
    <name type="scientific">Mobilicoccus caccae</name>
    <dbReference type="NCBI Taxonomy" id="1859295"/>
    <lineage>
        <taxon>Bacteria</taxon>
        <taxon>Bacillati</taxon>
        <taxon>Actinomycetota</taxon>
        <taxon>Actinomycetes</taxon>
        <taxon>Micrococcales</taxon>
        <taxon>Dermatophilaceae</taxon>
        <taxon>Mobilicoccus</taxon>
    </lineage>
</organism>
<proteinExistence type="predicted"/>
<keyword evidence="2" id="KW-1185">Reference proteome</keyword>
<sequence length="92" mass="9767">MFLRGDGVLDGERHPLLTWSWCAAHRLDGGSEQGLHIGGHAAQPRSDAALDADTLGATVDHQPRGAPAAHAQRIPERIETVAITTVPMRSAV</sequence>
<reference evidence="2" key="1">
    <citation type="journal article" date="2019" name="Int. J. Syst. Evol. Microbiol.">
        <title>The Global Catalogue of Microorganisms (GCM) 10K type strain sequencing project: providing services to taxonomists for standard genome sequencing and annotation.</title>
        <authorList>
            <consortium name="The Broad Institute Genomics Platform"/>
            <consortium name="The Broad Institute Genome Sequencing Center for Infectious Disease"/>
            <person name="Wu L."/>
            <person name="Ma J."/>
        </authorList>
    </citation>
    <scope>NUCLEOTIDE SEQUENCE [LARGE SCALE GENOMIC DNA]</scope>
    <source>
        <strain evidence="2">NBRC 113072</strain>
    </source>
</reference>
<dbReference type="Proteomes" id="UP001157126">
    <property type="component" value="Unassembled WGS sequence"/>
</dbReference>
<evidence type="ECO:0000313" key="2">
    <source>
        <dbReference type="Proteomes" id="UP001157126"/>
    </source>
</evidence>
<gene>
    <name evidence="1" type="ORF">GCM10025883_12890</name>
</gene>
<dbReference type="EMBL" id="BSUO01000001">
    <property type="protein sequence ID" value="GMA39244.1"/>
    <property type="molecule type" value="Genomic_DNA"/>
</dbReference>